<organism evidence="1 2">
    <name type="scientific">Schleiferilactobacillus harbinensis</name>
    <dbReference type="NCBI Taxonomy" id="304207"/>
    <lineage>
        <taxon>Bacteria</taxon>
        <taxon>Bacillati</taxon>
        <taxon>Bacillota</taxon>
        <taxon>Bacilli</taxon>
        <taxon>Lactobacillales</taxon>
        <taxon>Lactobacillaceae</taxon>
        <taxon>Schleiferilactobacillus</taxon>
    </lineage>
</organism>
<reference evidence="1 2" key="1">
    <citation type="submission" date="2019-10" db="EMBL/GenBank/DDBJ databases">
        <title>The completed genome of Lactobacillus harbinensis M1.</title>
        <authorList>
            <person name="Zheng Y."/>
        </authorList>
    </citation>
    <scope>NUCLEOTIDE SEQUENCE [LARGE SCALE GENOMIC DNA]</scope>
    <source>
        <strain evidence="1 2">M1</strain>
    </source>
</reference>
<gene>
    <name evidence="1" type="ORF">D1010_07340</name>
</gene>
<evidence type="ECO:0000313" key="2">
    <source>
        <dbReference type="Proteomes" id="UP000326779"/>
    </source>
</evidence>
<dbReference type="Pfam" id="PF04630">
    <property type="entry name" value="Phage_TTP_1"/>
    <property type="match status" value="1"/>
</dbReference>
<sequence length="206" mass="21893">MELRGLADFVLGMVGNDGKIITDPDLGLSANGLFKVDLNSSAGAVQANITGLSTTPEKVYGSNAVAEQNIGTIQPQIALTANDIPHDVYDKLAGLVSDTVNGGFAARSGTLVQGGVVVHSQNREGTIDAYFAFPFGVFTPGELNIQTNQQNPTVVHDALTLSIQARPADALVYQKFYSDEDKFDYEKMLAYVFPGYQATGTNPSKS</sequence>
<protein>
    <submittedName>
        <fullName evidence="1">Phage tail protein</fullName>
    </submittedName>
</protein>
<dbReference type="InterPro" id="IPR006724">
    <property type="entry name" value="Phage_TTP"/>
</dbReference>
<dbReference type="Proteomes" id="UP000326779">
    <property type="component" value="Chromosome"/>
</dbReference>
<name>A0A5P8M4J0_9LACO</name>
<accession>A0A5P8M4J0</accession>
<dbReference type="KEGG" id="lhb:D1010_07340"/>
<dbReference type="RefSeq" id="WP_152260627.1">
    <property type="nucleotide sequence ID" value="NZ_CP045143.1"/>
</dbReference>
<proteinExistence type="predicted"/>
<dbReference type="AlphaFoldDB" id="A0A5P8M4J0"/>
<evidence type="ECO:0000313" key="1">
    <source>
        <dbReference type="EMBL" id="QFR23227.1"/>
    </source>
</evidence>
<dbReference type="EMBL" id="CP045143">
    <property type="protein sequence ID" value="QFR23227.1"/>
    <property type="molecule type" value="Genomic_DNA"/>
</dbReference>